<dbReference type="GO" id="GO:0016740">
    <property type="term" value="F:transferase activity"/>
    <property type="evidence" value="ECO:0007669"/>
    <property type="project" value="UniProtKB-KW"/>
</dbReference>
<gene>
    <name evidence="1" type="ORF">SAMN05192557_1984</name>
</gene>
<dbReference type="Gene3D" id="3.30.460.10">
    <property type="entry name" value="Beta Polymerase, domain 2"/>
    <property type="match status" value="1"/>
</dbReference>
<reference evidence="1 2" key="1">
    <citation type="submission" date="2016-10" db="EMBL/GenBank/DDBJ databases">
        <authorList>
            <person name="Varghese N."/>
            <person name="Submissions S."/>
        </authorList>
    </citation>
    <scope>NUCLEOTIDE SEQUENCE [LARGE SCALE GENOMIC DNA]</scope>
    <source>
        <strain evidence="1 2">IBRC-M10081</strain>
    </source>
</reference>
<protein>
    <submittedName>
        <fullName evidence="1">GrpB domain, predicted nucleotidyltransferase, UPF0157 family</fullName>
    </submittedName>
</protein>
<dbReference type="Proteomes" id="UP000243605">
    <property type="component" value="Unassembled WGS sequence"/>
</dbReference>
<dbReference type="InterPro" id="IPR043519">
    <property type="entry name" value="NT_sf"/>
</dbReference>
<dbReference type="AlphaFoldDB" id="A0A662Z6N8"/>
<name>A0A662Z6N8_9STAP</name>
<dbReference type="RefSeq" id="WP_091476535.1">
    <property type="nucleotide sequence ID" value="NZ_FOIT01000007.1"/>
</dbReference>
<dbReference type="EMBL" id="FOIT01000007">
    <property type="protein sequence ID" value="SEW17974.1"/>
    <property type="molecule type" value="Genomic_DNA"/>
</dbReference>
<dbReference type="OrthoDB" id="9799092at2"/>
<dbReference type="SUPFAM" id="SSF81301">
    <property type="entry name" value="Nucleotidyltransferase"/>
    <property type="match status" value="1"/>
</dbReference>
<evidence type="ECO:0000313" key="1">
    <source>
        <dbReference type="EMBL" id="SEW17974.1"/>
    </source>
</evidence>
<evidence type="ECO:0000313" key="2">
    <source>
        <dbReference type="Proteomes" id="UP000243605"/>
    </source>
</evidence>
<dbReference type="Pfam" id="PF04229">
    <property type="entry name" value="GrpB"/>
    <property type="match status" value="1"/>
</dbReference>
<dbReference type="PANTHER" id="PTHR34822">
    <property type="entry name" value="GRPB DOMAIN PROTEIN (AFU_ORTHOLOGUE AFUA_1G01530)"/>
    <property type="match status" value="1"/>
</dbReference>
<keyword evidence="1" id="KW-0808">Transferase</keyword>
<organism evidence="1 2">
    <name type="scientific">Aliicoccus persicus</name>
    <dbReference type="NCBI Taxonomy" id="930138"/>
    <lineage>
        <taxon>Bacteria</taxon>
        <taxon>Bacillati</taxon>
        <taxon>Bacillota</taxon>
        <taxon>Bacilli</taxon>
        <taxon>Bacillales</taxon>
        <taxon>Staphylococcaceae</taxon>
        <taxon>Aliicoccus</taxon>
    </lineage>
</organism>
<sequence>MRKVEVISYNKSWPLMYEKEAKRLCDIFGPEIIEIHHIGSTSVHGLPAKPVIDIMPVVKDIEQVDYFNTAMIDIGYEAKGENGLPGRRFFQKGGSERTHHIHFYGIDNPEIDRHLAFRNYLRTHPDALKKYGDLKKELSQRFPDDIDAYIRGKEQLISRIEKKAMYWHQNSESD</sequence>
<accession>A0A662Z6N8</accession>
<dbReference type="PANTHER" id="PTHR34822:SF1">
    <property type="entry name" value="GRPB FAMILY PROTEIN"/>
    <property type="match status" value="1"/>
</dbReference>
<keyword evidence="2" id="KW-1185">Reference proteome</keyword>
<proteinExistence type="predicted"/>
<dbReference type="InterPro" id="IPR007344">
    <property type="entry name" value="GrpB/CoaE"/>
</dbReference>